<dbReference type="InterPro" id="IPR002048">
    <property type="entry name" value="EF_hand_dom"/>
</dbReference>
<feature type="chain" id="PRO_5041962602" description="EF-hand domain-containing protein" evidence="2">
    <location>
        <begin position="16"/>
        <end position="142"/>
    </location>
</feature>
<dbReference type="Pfam" id="PF13202">
    <property type="entry name" value="EF-hand_5"/>
    <property type="match status" value="1"/>
</dbReference>
<proteinExistence type="predicted"/>
<dbReference type="PROSITE" id="PS00018">
    <property type="entry name" value="EF_HAND_1"/>
    <property type="match status" value="1"/>
</dbReference>
<feature type="domain" description="EF-hand" evidence="3">
    <location>
        <begin position="102"/>
        <end position="137"/>
    </location>
</feature>
<name>A0AAE0SKI0_9BIVA</name>
<dbReference type="Gene3D" id="1.10.238.10">
    <property type="entry name" value="EF-hand"/>
    <property type="match status" value="1"/>
</dbReference>
<dbReference type="SMART" id="SM00054">
    <property type="entry name" value="EFh"/>
    <property type="match status" value="2"/>
</dbReference>
<evidence type="ECO:0000256" key="1">
    <source>
        <dbReference type="ARBA" id="ARBA00022837"/>
    </source>
</evidence>
<keyword evidence="2" id="KW-0732">Signal</keyword>
<dbReference type="CDD" id="cd00051">
    <property type="entry name" value="EFh"/>
    <property type="match status" value="1"/>
</dbReference>
<accession>A0AAE0SKI0</accession>
<dbReference type="InterPro" id="IPR011992">
    <property type="entry name" value="EF-hand-dom_pair"/>
</dbReference>
<reference evidence="4" key="3">
    <citation type="submission" date="2023-05" db="EMBL/GenBank/DDBJ databases">
        <authorList>
            <person name="Smith C.H."/>
        </authorList>
    </citation>
    <scope>NUCLEOTIDE SEQUENCE</scope>
    <source>
        <strain evidence="4">CHS0354</strain>
        <tissue evidence="4">Mantle</tissue>
    </source>
</reference>
<gene>
    <name evidence="4" type="ORF">CHS0354_021962</name>
</gene>
<keyword evidence="5" id="KW-1185">Reference proteome</keyword>
<dbReference type="GO" id="GO:0005509">
    <property type="term" value="F:calcium ion binding"/>
    <property type="evidence" value="ECO:0007669"/>
    <property type="project" value="InterPro"/>
</dbReference>
<reference evidence="4" key="1">
    <citation type="journal article" date="2021" name="Genome Biol. Evol.">
        <title>A High-Quality Reference Genome for a Parasitic Bivalve with Doubly Uniparental Inheritance (Bivalvia: Unionida).</title>
        <authorList>
            <person name="Smith C.H."/>
        </authorList>
    </citation>
    <scope>NUCLEOTIDE SEQUENCE</scope>
    <source>
        <strain evidence="4">CHS0354</strain>
    </source>
</reference>
<dbReference type="PROSITE" id="PS50222">
    <property type="entry name" value="EF_HAND_2"/>
    <property type="match status" value="1"/>
</dbReference>
<dbReference type="Pfam" id="PF13833">
    <property type="entry name" value="EF-hand_8"/>
    <property type="match status" value="1"/>
</dbReference>
<dbReference type="AlphaFoldDB" id="A0AAE0SKI0"/>
<dbReference type="Proteomes" id="UP001195483">
    <property type="component" value="Unassembled WGS sequence"/>
</dbReference>
<keyword evidence="1" id="KW-0106">Calcium</keyword>
<dbReference type="EMBL" id="JAEAOA010001332">
    <property type="protein sequence ID" value="KAK3593388.1"/>
    <property type="molecule type" value="Genomic_DNA"/>
</dbReference>
<evidence type="ECO:0000313" key="4">
    <source>
        <dbReference type="EMBL" id="KAK3593388.1"/>
    </source>
</evidence>
<evidence type="ECO:0000313" key="5">
    <source>
        <dbReference type="Proteomes" id="UP001195483"/>
    </source>
</evidence>
<dbReference type="InterPro" id="IPR018247">
    <property type="entry name" value="EF_Hand_1_Ca_BS"/>
</dbReference>
<protein>
    <recommendedName>
        <fullName evidence="3">EF-hand domain-containing protein</fullName>
    </recommendedName>
</protein>
<comment type="caution">
    <text evidence="4">The sequence shown here is derived from an EMBL/GenBank/DDBJ whole genome shotgun (WGS) entry which is preliminary data.</text>
</comment>
<sequence length="142" mass="15355">MFAVLCSVLISSAFAAVTTHSPDVTTAISPVSLFFTGYDTNPKDGVISNPEFHKAAYTYDTDGDRTITKLEFVTLYSTRLGVSEHQAEVTFNAIDINQDGTFDDKEISAIYNVFDGNGDGQMTPEEFLAGFTRFSTGHSASG</sequence>
<evidence type="ECO:0000256" key="2">
    <source>
        <dbReference type="SAM" id="SignalP"/>
    </source>
</evidence>
<feature type="signal peptide" evidence="2">
    <location>
        <begin position="1"/>
        <end position="15"/>
    </location>
</feature>
<organism evidence="4 5">
    <name type="scientific">Potamilus streckersoni</name>
    <dbReference type="NCBI Taxonomy" id="2493646"/>
    <lineage>
        <taxon>Eukaryota</taxon>
        <taxon>Metazoa</taxon>
        <taxon>Spiralia</taxon>
        <taxon>Lophotrochozoa</taxon>
        <taxon>Mollusca</taxon>
        <taxon>Bivalvia</taxon>
        <taxon>Autobranchia</taxon>
        <taxon>Heteroconchia</taxon>
        <taxon>Palaeoheterodonta</taxon>
        <taxon>Unionida</taxon>
        <taxon>Unionoidea</taxon>
        <taxon>Unionidae</taxon>
        <taxon>Ambleminae</taxon>
        <taxon>Lampsilini</taxon>
        <taxon>Potamilus</taxon>
    </lineage>
</organism>
<evidence type="ECO:0000259" key="3">
    <source>
        <dbReference type="PROSITE" id="PS50222"/>
    </source>
</evidence>
<dbReference type="SUPFAM" id="SSF47473">
    <property type="entry name" value="EF-hand"/>
    <property type="match status" value="1"/>
</dbReference>
<reference evidence="4" key="2">
    <citation type="journal article" date="2021" name="Genome Biol. Evol.">
        <title>Developing a high-quality reference genome for a parasitic bivalve with doubly uniparental inheritance (Bivalvia: Unionida).</title>
        <authorList>
            <person name="Smith C.H."/>
        </authorList>
    </citation>
    <scope>NUCLEOTIDE SEQUENCE</scope>
    <source>
        <strain evidence="4">CHS0354</strain>
        <tissue evidence="4">Mantle</tissue>
    </source>
</reference>